<dbReference type="Gene3D" id="3.30.450.20">
    <property type="entry name" value="PAS domain"/>
    <property type="match status" value="1"/>
</dbReference>
<dbReference type="CDD" id="cd00130">
    <property type="entry name" value="PAS"/>
    <property type="match status" value="1"/>
</dbReference>
<dbReference type="Proteomes" id="UP001479436">
    <property type="component" value="Unassembled WGS sequence"/>
</dbReference>
<reference evidence="2 3" key="1">
    <citation type="submission" date="2023-04" db="EMBL/GenBank/DDBJ databases">
        <title>Genome of Basidiobolus ranarum AG-B5.</title>
        <authorList>
            <person name="Stajich J.E."/>
            <person name="Carter-House D."/>
            <person name="Gryganskyi A."/>
        </authorList>
    </citation>
    <scope>NUCLEOTIDE SEQUENCE [LARGE SCALE GENOMIC DNA]</scope>
    <source>
        <strain evidence="2 3">AG-B5</strain>
    </source>
</reference>
<dbReference type="EMBL" id="JASJQH010007768">
    <property type="protein sequence ID" value="KAK9701947.1"/>
    <property type="molecule type" value="Genomic_DNA"/>
</dbReference>
<dbReference type="SUPFAM" id="SSF55785">
    <property type="entry name" value="PYP-like sensor domain (PAS domain)"/>
    <property type="match status" value="1"/>
</dbReference>
<evidence type="ECO:0000259" key="1">
    <source>
        <dbReference type="PROSITE" id="PS50112"/>
    </source>
</evidence>
<dbReference type="InterPro" id="IPR035965">
    <property type="entry name" value="PAS-like_dom_sf"/>
</dbReference>
<feature type="domain" description="PAS" evidence="1">
    <location>
        <begin position="172"/>
        <end position="211"/>
    </location>
</feature>
<dbReference type="InterPro" id="IPR000014">
    <property type="entry name" value="PAS"/>
</dbReference>
<evidence type="ECO:0000313" key="3">
    <source>
        <dbReference type="Proteomes" id="UP001479436"/>
    </source>
</evidence>
<proteinExistence type="predicted"/>
<evidence type="ECO:0000313" key="2">
    <source>
        <dbReference type="EMBL" id="KAK9701947.1"/>
    </source>
</evidence>
<sequence length="270" mass="30159">MASSFICILTHGTDARFVYLSPTFDQVIGHAGLELIGNSVALLTPNYETVAPILDCLMELQTYGTIIYNNVKTRSGFVTLETVFFCCEGLYVTTNRTISSGDFVRSNLLESTCMAENIVMIDNKEVRVRGCPEVLHTKEEIFKALSQSTPSYPPKSPRVCLILDRFSEFLPIMYATESSEQVLGFKPSQLIGTSFYSYVDPDELYEVQEEMMDMKIGQFRTLTSLFEFTFVSPNGSFDVKAGLCFSSDGIVAVLSPINPFEFFEPGFPLI</sequence>
<keyword evidence="3" id="KW-1185">Reference proteome</keyword>
<dbReference type="PROSITE" id="PS50112">
    <property type="entry name" value="PAS"/>
    <property type="match status" value="1"/>
</dbReference>
<name>A0ABR2VTW4_9FUNG</name>
<organism evidence="2 3">
    <name type="scientific">Basidiobolus ranarum</name>
    <dbReference type="NCBI Taxonomy" id="34480"/>
    <lineage>
        <taxon>Eukaryota</taxon>
        <taxon>Fungi</taxon>
        <taxon>Fungi incertae sedis</taxon>
        <taxon>Zoopagomycota</taxon>
        <taxon>Entomophthoromycotina</taxon>
        <taxon>Basidiobolomycetes</taxon>
        <taxon>Basidiobolales</taxon>
        <taxon>Basidiobolaceae</taxon>
        <taxon>Basidiobolus</taxon>
    </lineage>
</organism>
<accession>A0ABR2VTW4</accession>
<gene>
    <name evidence="2" type="ORF">K7432_011486</name>
</gene>
<comment type="caution">
    <text evidence="2">The sequence shown here is derived from an EMBL/GenBank/DDBJ whole genome shotgun (WGS) entry which is preliminary data.</text>
</comment>
<protein>
    <recommendedName>
        <fullName evidence="1">PAS domain-containing protein</fullName>
    </recommendedName>
</protein>